<organism evidence="1 2">
    <name type="scientific">Hygrophoropsis aurantiaca</name>
    <dbReference type="NCBI Taxonomy" id="72124"/>
    <lineage>
        <taxon>Eukaryota</taxon>
        <taxon>Fungi</taxon>
        <taxon>Dikarya</taxon>
        <taxon>Basidiomycota</taxon>
        <taxon>Agaricomycotina</taxon>
        <taxon>Agaricomycetes</taxon>
        <taxon>Agaricomycetidae</taxon>
        <taxon>Boletales</taxon>
        <taxon>Coniophorineae</taxon>
        <taxon>Hygrophoropsidaceae</taxon>
        <taxon>Hygrophoropsis</taxon>
    </lineage>
</organism>
<name>A0ACB8AR17_9AGAM</name>
<dbReference type="Proteomes" id="UP000790377">
    <property type="component" value="Unassembled WGS sequence"/>
</dbReference>
<accession>A0ACB8AR17</accession>
<sequence>MFEYNALFVLSRLLSVTAQYTATYSPDSLPDHTEEGQAGTNQCGTASSRDSKCQNVYVNSIDDFCLWAPPEPGANSEIGETEGIEVSWCMQSGYGTRLIPDGSIKGAHVVITPDYIQITGTGNFANMNIPDVDEGGELDPHGATGNGNPVGGLVFSDAFGELKQIHEWTNFMSSGEYCFRACNPSGPNAAELCQHIYDVMGCRWNMPANYDEGVFEQCEGDSAEPMGVYGTVTFHQGEGLTPPAHPAPSSSKCVTHHTIKNQQKASPTTSGAPAHNTRYTVEDHRIRPGSSTNTLVRSTEKLAKAAGSHSSSGSSPTSFFTWQRLALTFLALIVGPSVVGALIIH</sequence>
<evidence type="ECO:0000313" key="2">
    <source>
        <dbReference type="Proteomes" id="UP000790377"/>
    </source>
</evidence>
<reference evidence="1" key="1">
    <citation type="journal article" date="2021" name="New Phytol.">
        <title>Evolutionary innovations through gain and loss of genes in the ectomycorrhizal Boletales.</title>
        <authorList>
            <person name="Wu G."/>
            <person name="Miyauchi S."/>
            <person name="Morin E."/>
            <person name="Kuo A."/>
            <person name="Drula E."/>
            <person name="Varga T."/>
            <person name="Kohler A."/>
            <person name="Feng B."/>
            <person name="Cao Y."/>
            <person name="Lipzen A."/>
            <person name="Daum C."/>
            <person name="Hundley H."/>
            <person name="Pangilinan J."/>
            <person name="Johnson J."/>
            <person name="Barry K."/>
            <person name="LaButti K."/>
            <person name="Ng V."/>
            <person name="Ahrendt S."/>
            <person name="Min B."/>
            <person name="Choi I.G."/>
            <person name="Park H."/>
            <person name="Plett J.M."/>
            <person name="Magnuson J."/>
            <person name="Spatafora J.W."/>
            <person name="Nagy L.G."/>
            <person name="Henrissat B."/>
            <person name="Grigoriev I.V."/>
            <person name="Yang Z.L."/>
            <person name="Xu J."/>
            <person name="Martin F.M."/>
        </authorList>
    </citation>
    <scope>NUCLEOTIDE SEQUENCE</scope>
    <source>
        <strain evidence="1">ATCC 28755</strain>
    </source>
</reference>
<protein>
    <submittedName>
        <fullName evidence="1">Uncharacterized protein</fullName>
    </submittedName>
</protein>
<dbReference type="EMBL" id="MU267598">
    <property type="protein sequence ID" value="KAH7915665.1"/>
    <property type="molecule type" value="Genomic_DNA"/>
</dbReference>
<evidence type="ECO:0000313" key="1">
    <source>
        <dbReference type="EMBL" id="KAH7915665.1"/>
    </source>
</evidence>
<comment type="caution">
    <text evidence="1">The sequence shown here is derived from an EMBL/GenBank/DDBJ whole genome shotgun (WGS) entry which is preliminary data.</text>
</comment>
<keyword evidence="2" id="KW-1185">Reference proteome</keyword>
<proteinExistence type="predicted"/>
<gene>
    <name evidence="1" type="ORF">BJ138DRAFT_1122530</name>
</gene>